<reference evidence="3" key="1">
    <citation type="journal article" date="2017" name="Nat. Ecol. Evol.">
        <title>Genome expansion and lineage-specific genetic innovations in the forest pathogenic fungi Armillaria.</title>
        <authorList>
            <person name="Sipos G."/>
            <person name="Prasanna A.N."/>
            <person name="Walter M.C."/>
            <person name="O'Connor E."/>
            <person name="Balint B."/>
            <person name="Krizsan K."/>
            <person name="Kiss B."/>
            <person name="Hess J."/>
            <person name="Varga T."/>
            <person name="Slot J."/>
            <person name="Riley R."/>
            <person name="Boka B."/>
            <person name="Rigling D."/>
            <person name="Barry K."/>
            <person name="Lee J."/>
            <person name="Mihaltcheva S."/>
            <person name="LaButti K."/>
            <person name="Lipzen A."/>
            <person name="Waldron R."/>
            <person name="Moloney N.M."/>
            <person name="Sperisen C."/>
            <person name="Kredics L."/>
            <person name="Vagvoelgyi C."/>
            <person name="Patrignani A."/>
            <person name="Fitzpatrick D."/>
            <person name="Nagy I."/>
            <person name="Doyle S."/>
            <person name="Anderson J.B."/>
            <person name="Grigoriev I.V."/>
            <person name="Gueldener U."/>
            <person name="Muensterkoetter M."/>
            <person name="Nagy L.G."/>
        </authorList>
    </citation>
    <scope>NUCLEOTIDE SEQUENCE [LARGE SCALE GENOMIC DNA]</scope>
    <source>
        <strain evidence="3">C18/9</strain>
    </source>
</reference>
<organism evidence="2 3">
    <name type="scientific">Armillaria ostoyae</name>
    <name type="common">Armillaria root rot fungus</name>
    <dbReference type="NCBI Taxonomy" id="47428"/>
    <lineage>
        <taxon>Eukaryota</taxon>
        <taxon>Fungi</taxon>
        <taxon>Dikarya</taxon>
        <taxon>Basidiomycota</taxon>
        <taxon>Agaricomycotina</taxon>
        <taxon>Agaricomycetes</taxon>
        <taxon>Agaricomycetidae</taxon>
        <taxon>Agaricales</taxon>
        <taxon>Marasmiineae</taxon>
        <taxon>Physalacriaceae</taxon>
        <taxon>Armillaria</taxon>
    </lineage>
</organism>
<dbReference type="AlphaFoldDB" id="A0A284S890"/>
<accession>A0A284S890</accession>
<feature type="compositionally biased region" description="Polar residues" evidence="1">
    <location>
        <begin position="201"/>
        <end position="212"/>
    </location>
</feature>
<evidence type="ECO:0000313" key="2">
    <source>
        <dbReference type="EMBL" id="SJL17242.1"/>
    </source>
</evidence>
<dbReference type="OrthoDB" id="2976022at2759"/>
<keyword evidence="3" id="KW-1185">Reference proteome</keyword>
<evidence type="ECO:0000313" key="3">
    <source>
        <dbReference type="Proteomes" id="UP000219338"/>
    </source>
</evidence>
<feature type="compositionally biased region" description="Basic and acidic residues" evidence="1">
    <location>
        <begin position="172"/>
        <end position="186"/>
    </location>
</feature>
<dbReference type="EMBL" id="FUEG01000042">
    <property type="protein sequence ID" value="SJL17242.1"/>
    <property type="molecule type" value="Genomic_DNA"/>
</dbReference>
<proteinExistence type="predicted"/>
<gene>
    <name evidence="2" type="ORF">ARMOST_20788</name>
</gene>
<protein>
    <submittedName>
        <fullName evidence="2">Uncharacterized protein</fullName>
    </submittedName>
</protein>
<name>A0A284S890_ARMOS</name>
<dbReference type="Proteomes" id="UP000219338">
    <property type="component" value="Unassembled WGS sequence"/>
</dbReference>
<evidence type="ECO:0000256" key="1">
    <source>
        <dbReference type="SAM" id="MobiDB-lite"/>
    </source>
</evidence>
<sequence length="352" mass="38642">MSPSTSVSKTSDHFTPLLSPDAAMAFDRCLYEAERSLDFVNFFETDIPSSPTWRQENGVLVPVTIEKLMQYMLEWDVAVPNCLCPLQDPSSALVQMNLRQGKDGKWRFLCSSDFCGYEVDLSKVFGPGLPQTALQNYAIGSQDVENMEYQKYEERCEEYHGQPWNMITHSPSDIEKGPEDVSDYKGGRYSSRVPEAEKGPSENNEGTSQTSKVPAIDLAATEKKRPAKVQPMLRAYKKLCCKLDAQPAPAGKEKEVPAGTVVKALMNPPPAPAGQDKEVQVRAQASVALAAPAATQVPAVTTQDIGIQTIAAGNIRAPSLIRETAPMLRKVVLWNHLSLDHRGLTGEEFDGP</sequence>
<feature type="region of interest" description="Disordered" evidence="1">
    <location>
        <begin position="167"/>
        <end position="216"/>
    </location>
</feature>